<comment type="caution">
    <text evidence="1">The sequence shown here is derived from an EMBL/GenBank/DDBJ whole genome shotgun (WGS) entry which is preliminary data.</text>
</comment>
<name>A0ACC1IRN5_9FUNG</name>
<organism evidence="1 2">
    <name type="scientific">Kickxella alabastrina</name>
    <dbReference type="NCBI Taxonomy" id="61397"/>
    <lineage>
        <taxon>Eukaryota</taxon>
        <taxon>Fungi</taxon>
        <taxon>Fungi incertae sedis</taxon>
        <taxon>Zoopagomycota</taxon>
        <taxon>Kickxellomycotina</taxon>
        <taxon>Kickxellomycetes</taxon>
        <taxon>Kickxellales</taxon>
        <taxon>Kickxellaceae</taxon>
        <taxon>Kickxella</taxon>
    </lineage>
</organism>
<protein>
    <submittedName>
        <fullName evidence="1">Uncharacterized protein</fullName>
    </submittedName>
</protein>
<keyword evidence="2" id="KW-1185">Reference proteome</keyword>
<sequence length="95" mass="10261">MDSISTSSLSYQSHISRRRSSVISNISSHTNDLDSAPSSPVDSLHNHIALPFSASVIDYTYVCTGCGFGTNLLSSYMPHVSNPCDKPAKITWGKI</sequence>
<dbReference type="EMBL" id="JANBPG010000142">
    <property type="protein sequence ID" value="KAJ1899568.1"/>
    <property type="molecule type" value="Genomic_DNA"/>
</dbReference>
<evidence type="ECO:0000313" key="1">
    <source>
        <dbReference type="EMBL" id="KAJ1899568.1"/>
    </source>
</evidence>
<gene>
    <name evidence="1" type="ORF">LPJ66_002018</name>
</gene>
<evidence type="ECO:0000313" key="2">
    <source>
        <dbReference type="Proteomes" id="UP001150581"/>
    </source>
</evidence>
<proteinExistence type="predicted"/>
<accession>A0ACC1IRN5</accession>
<dbReference type="Proteomes" id="UP001150581">
    <property type="component" value="Unassembled WGS sequence"/>
</dbReference>
<reference evidence="1" key="1">
    <citation type="submission" date="2022-07" db="EMBL/GenBank/DDBJ databases">
        <title>Phylogenomic reconstructions and comparative analyses of Kickxellomycotina fungi.</title>
        <authorList>
            <person name="Reynolds N.K."/>
            <person name="Stajich J.E."/>
            <person name="Barry K."/>
            <person name="Grigoriev I.V."/>
            <person name="Crous P."/>
            <person name="Smith M.E."/>
        </authorList>
    </citation>
    <scope>NUCLEOTIDE SEQUENCE</scope>
    <source>
        <strain evidence="1">Benny 63K</strain>
    </source>
</reference>